<evidence type="ECO:0000313" key="3">
    <source>
        <dbReference type="EMBL" id="PCE62544.1"/>
    </source>
</evidence>
<dbReference type="AlphaFoldDB" id="A0A2A4G3I5"/>
<evidence type="ECO:0000259" key="2">
    <source>
        <dbReference type="Pfam" id="PF07593"/>
    </source>
</evidence>
<proteinExistence type="predicted"/>
<dbReference type="SUPFAM" id="SSF69318">
    <property type="entry name" value="Integrin alpha N-terminal domain"/>
    <property type="match status" value="3"/>
</dbReference>
<dbReference type="PANTHER" id="PTHR16026:SF0">
    <property type="entry name" value="CARTILAGE ACIDIC PROTEIN 1"/>
    <property type="match status" value="1"/>
</dbReference>
<reference evidence="3 4" key="1">
    <citation type="submission" date="2017-04" db="EMBL/GenBank/DDBJ databases">
        <title>A new member of the family Flavobacteriaceae isolated from ascidians.</title>
        <authorList>
            <person name="Chen L."/>
        </authorList>
    </citation>
    <scope>NUCLEOTIDE SEQUENCE [LARGE SCALE GENOMIC DNA]</scope>
    <source>
        <strain evidence="3 4">HQA918</strain>
    </source>
</reference>
<comment type="caution">
    <text evidence="3">The sequence shown here is derived from an EMBL/GenBank/DDBJ whole genome shotgun (WGS) entry which is preliminary data.</text>
</comment>
<name>A0A2A4G3I5_9FLAO</name>
<dbReference type="Gene3D" id="2.130.10.130">
    <property type="entry name" value="Integrin alpha, N-terminal"/>
    <property type="match status" value="3"/>
</dbReference>
<evidence type="ECO:0000313" key="4">
    <source>
        <dbReference type="Proteomes" id="UP000219559"/>
    </source>
</evidence>
<dbReference type="InterPro" id="IPR028994">
    <property type="entry name" value="Integrin_alpha_N"/>
</dbReference>
<feature type="domain" description="ASPIC/UnbV" evidence="2">
    <location>
        <begin position="549"/>
        <end position="616"/>
    </location>
</feature>
<gene>
    <name evidence="3" type="ORF">B7P33_18070</name>
</gene>
<dbReference type="PANTHER" id="PTHR16026">
    <property type="entry name" value="CARTILAGE ACIDIC PROTEIN 1"/>
    <property type="match status" value="1"/>
</dbReference>
<dbReference type="EMBL" id="NBWU01000008">
    <property type="protein sequence ID" value="PCE62544.1"/>
    <property type="molecule type" value="Genomic_DNA"/>
</dbReference>
<accession>A0A2A4G3I5</accession>
<dbReference type="OrthoDB" id="9816120at2"/>
<dbReference type="InterPro" id="IPR027039">
    <property type="entry name" value="Crtac1"/>
</dbReference>
<evidence type="ECO:0000256" key="1">
    <source>
        <dbReference type="ARBA" id="ARBA00022729"/>
    </source>
</evidence>
<dbReference type="PROSITE" id="PS51257">
    <property type="entry name" value="PROKAR_LIPOPROTEIN"/>
    <property type="match status" value="1"/>
</dbReference>
<sequence>MKRFALFQIQTTTGIKATLLLTVLILMGSCQSEQQSMPKSKPKNLLEVVPDSVSGISFANELRETEYMNGLFYEYFYNGSGVAVGDFNNDGLEDIYFVSTLSKNKLYLNQGNLSFKDITQMAQADSGKGFESGVTTVDINQDGLLDLYICRTGRFQDENKRRNALLVNIGIENGVPKFEERASQYGLDLPNFSTQAGFFDYDRDGDLDMFLINHGIDTYDERDIVKLDQTISKNRGERLYRNDKGHFVDVTEQAGIINHMLGYGLGLSFGDLNNDQWPDIYVANDFSGKDHLYINQQNGTFLESVKGSTKHISNFSMGTDIADSNNDGWLDIIAVDMMAEDNYGIKTSMSSMDPERFQRHVDAGQHYQYMYNSLQLNQGVDSRDDLPKFSDIAQLAGVASSDWSWAPLFLDLDNDGNKDLFISNGIKRDFRNNDFVKYRQKREHQLKQGQLKTKDQFVADLLNRMPARKQYNKIYLNQKDLSFSSVPITQPKTSSNGAAYADFDNDGDLDLVVNNSDDASFIYKNNQNELDQNHYLKIKLNGPNGNRNGIGARITIQQEDQNQIQEFYASRGFQSASSRILHFGLGTNTTDIRVQITWPSGKHQEITDVTPDQLLTLEYKDAHSQKPEPSKVEKVFSDISHRLSPLAKHQENIFNDFEREELLPHRMSTLGPALAVGDVNGDGLDDFFLGGAKGFSGQLFVQESKGTFSPLFNTAIDLDKKYEDMAALFFDYDNDGDQDLIVVSGGNEAPVGSTDYQDRLYENQGKGTFSRTTDVLPSITASGGCIAAADYDADGDLDLFIGGRQHPGQYPLPGQSLLLENLTTEGKNRFLTKSESLVEDGKLGMVTDAIWADMDNDNRLDLVVLGEWMAPTLFMNRTTGFEKQLIGDKLEGWWSSLAVVDLNNDGLLDLIGGNLGVNYKYKATSQTPFEVFADDFDENGTFDIVLGYYDQGKQYPLRGRECSSNQMPFIKKKFADYNTFGMATLSDVLGNKKLENAYQLSAYNFASTIFINQGKAQFVSKTLPAQAQFSSVNGIVGTDLNQDGLTDLILAGNLYGSEIETPRNDASYGQLLFGSENQGFKAMVPHNTGLFLDGDVKQLTNISIYDGKALLVAPNNGPLQLIKIEPTE</sequence>
<dbReference type="InterPro" id="IPR011519">
    <property type="entry name" value="UnbV_ASPIC"/>
</dbReference>
<keyword evidence="4" id="KW-1185">Reference proteome</keyword>
<protein>
    <recommendedName>
        <fullName evidence="2">ASPIC/UnbV domain-containing protein</fullName>
    </recommendedName>
</protein>
<keyword evidence="1" id="KW-0732">Signal</keyword>
<dbReference type="InterPro" id="IPR013517">
    <property type="entry name" value="FG-GAP"/>
</dbReference>
<organism evidence="3 4">
    <name type="scientific">Sediminicola luteus</name>
    <dbReference type="NCBI Taxonomy" id="319238"/>
    <lineage>
        <taxon>Bacteria</taxon>
        <taxon>Pseudomonadati</taxon>
        <taxon>Bacteroidota</taxon>
        <taxon>Flavobacteriia</taxon>
        <taxon>Flavobacteriales</taxon>
        <taxon>Flavobacteriaceae</taxon>
        <taxon>Sediminicola</taxon>
    </lineage>
</organism>
<dbReference type="Pfam" id="PF07593">
    <property type="entry name" value="UnbV_ASPIC"/>
    <property type="match status" value="1"/>
</dbReference>
<dbReference type="RefSeq" id="WP_097443631.1">
    <property type="nucleotide sequence ID" value="NZ_NBWU01000008.1"/>
</dbReference>
<dbReference type="Pfam" id="PF13517">
    <property type="entry name" value="FG-GAP_3"/>
    <property type="match status" value="6"/>
</dbReference>
<dbReference type="Proteomes" id="UP000219559">
    <property type="component" value="Unassembled WGS sequence"/>
</dbReference>